<evidence type="ECO:0000313" key="10">
    <source>
        <dbReference type="Proteomes" id="UP000234545"/>
    </source>
</evidence>
<dbReference type="InterPro" id="IPR048052">
    <property type="entry name" value="FM1-like"/>
</dbReference>
<protein>
    <recommendedName>
        <fullName evidence="8">Gram-positive cocci surface proteins LPxTG domain-containing protein</fullName>
    </recommendedName>
</protein>
<evidence type="ECO:0000313" key="9">
    <source>
        <dbReference type="EMBL" id="PKY66437.1"/>
    </source>
</evidence>
<dbReference type="NCBIfam" id="NF033902">
    <property type="entry name" value="iso_D2_wall_anc"/>
    <property type="match status" value="1"/>
</dbReference>
<feature type="signal peptide" evidence="7">
    <location>
        <begin position="1"/>
        <end position="37"/>
    </location>
</feature>
<keyword evidence="6" id="KW-0812">Transmembrane</keyword>
<dbReference type="InterPro" id="IPR013783">
    <property type="entry name" value="Ig-like_fold"/>
</dbReference>
<dbReference type="NCBIfam" id="TIGR04226">
    <property type="entry name" value="RrgB_K2N_iso_D2"/>
    <property type="match status" value="1"/>
</dbReference>
<gene>
    <name evidence="9" type="ORF">CYJ25_04210</name>
</gene>
<keyword evidence="4" id="KW-0572">Peptidoglycan-anchor</keyword>
<evidence type="ECO:0000256" key="3">
    <source>
        <dbReference type="ARBA" id="ARBA00022729"/>
    </source>
</evidence>
<feature type="region of interest" description="Disordered" evidence="5">
    <location>
        <begin position="327"/>
        <end position="359"/>
    </location>
</feature>
<evidence type="ECO:0000256" key="4">
    <source>
        <dbReference type="ARBA" id="ARBA00023088"/>
    </source>
</evidence>
<dbReference type="Gene3D" id="2.60.40.10">
    <property type="entry name" value="Immunoglobulins"/>
    <property type="match status" value="1"/>
</dbReference>
<evidence type="ECO:0000256" key="1">
    <source>
        <dbReference type="ARBA" id="ARBA00022512"/>
    </source>
</evidence>
<accession>A0A2I1I5N3</accession>
<keyword evidence="6" id="KW-1133">Transmembrane helix</keyword>
<comment type="caution">
    <text evidence="9">The sequence shown here is derived from an EMBL/GenBank/DDBJ whole genome shotgun (WGS) entry which is preliminary data.</text>
</comment>
<dbReference type="InterPro" id="IPR041033">
    <property type="entry name" value="SpaA_PFL_dom_1"/>
</dbReference>
<name>A0A2I1I5N3_9ACTO</name>
<dbReference type="EMBL" id="PKKJ01000003">
    <property type="protein sequence ID" value="PKY66437.1"/>
    <property type="molecule type" value="Genomic_DNA"/>
</dbReference>
<dbReference type="Proteomes" id="UP000234545">
    <property type="component" value="Unassembled WGS sequence"/>
</dbReference>
<dbReference type="Pfam" id="PF00746">
    <property type="entry name" value="Gram_pos_anchor"/>
    <property type="match status" value="1"/>
</dbReference>
<evidence type="ECO:0000256" key="5">
    <source>
        <dbReference type="SAM" id="MobiDB-lite"/>
    </source>
</evidence>
<dbReference type="GO" id="GO:0005975">
    <property type="term" value="P:carbohydrate metabolic process"/>
    <property type="evidence" value="ECO:0007669"/>
    <property type="project" value="UniProtKB-ARBA"/>
</dbReference>
<feature type="chain" id="PRO_5014199052" description="Gram-positive cocci surface proteins LPxTG domain-containing protein" evidence="7">
    <location>
        <begin position="38"/>
        <end position="541"/>
    </location>
</feature>
<dbReference type="AlphaFoldDB" id="A0A2I1I5N3"/>
<dbReference type="Pfam" id="PF17802">
    <property type="entry name" value="SpaA"/>
    <property type="match status" value="1"/>
</dbReference>
<dbReference type="OrthoDB" id="3199332at2"/>
<evidence type="ECO:0000259" key="8">
    <source>
        <dbReference type="PROSITE" id="PS50847"/>
    </source>
</evidence>
<feature type="domain" description="Gram-positive cocci surface proteins LPxTG" evidence="8">
    <location>
        <begin position="507"/>
        <end position="541"/>
    </location>
</feature>
<keyword evidence="6" id="KW-0472">Membrane</keyword>
<sequence length="541" mass="56842">MSRQISMQGGGVRAVAVAFATVLALLLAVSFPGVAKAADDPTITVTSQEGDHTYGAYQVFKGELAEVDGNKVLSNIEWGTGVNSATLLTAVVDANLLTGVTAQSSAADVAKALEGADSAKALAFAKLVSKNLSATKADFTKTGNEAPYTYKTGKVDAGYYVVVDTDTNASALTTPILQVVGPVTVASKSSVPTSGKKVQETTGVAENQVNDGETAYDVTANYEIGMDVPFLLTGTVSKNIADYTTYKYTFVDELSKGFTFNADSVEVYVGTTKVDAANYKVTQETITDAGDYKDGTRIRVAFDNLKDVPGVTADSTITVRYTAKLNEKSEAGKPQPNKVHVEYSKSASDDQGEPGKTPDTEVYVFTYKVDSEKVDADKPETKLQGAEFRLVNADKTKAATINNGKITGWTDLNGGTSITVPNGGQFSIEGLDADVQYYLEETKAPAGYNLPSGDAKYTSIKLTATVKTQEGQKPAVDVLQLGADTDKTPADGTFSTLQIKNSKGSTLPETGGIGTTIFTIVGVTAMVAAAGGFVLRNRKKA</sequence>
<proteinExistence type="predicted"/>
<organism evidence="9 10">
    <name type="scientific">Schaalia turicensis</name>
    <dbReference type="NCBI Taxonomy" id="131111"/>
    <lineage>
        <taxon>Bacteria</taxon>
        <taxon>Bacillati</taxon>
        <taxon>Actinomycetota</taxon>
        <taxon>Actinomycetes</taxon>
        <taxon>Actinomycetales</taxon>
        <taxon>Actinomycetaceae</taxon>
        <taxon>Schaalia</taxon>
    </lineage>
</organism>
<dbReference type="Gene3D" id="2.60.40.740">
    <property type="match status" value="1"/>
</dbReference>
<keyword evidence="1" id="KW-0134">Cell wall</keyword>
<keyword evidence="3 7" id="KW-0732">Signal</keyword>
<evidence type="ECO:0000256" key="7">
    <source>
        <dbReference type="SAM" id="SignalP"/>
    </source>
</evidence>
<keyword evidence="2" id="KW-0964">Secreted</keyword>
<dbReference type="PROSITE" id="PS50847">
    <property type="entry name" value="GRAM_POS_ANCHORING"/>
    <property type="match status" value="1"/>
</dbReference>
<dbReference type="InterPro" id="IPR026466">
    <property type="entry name" value="Fim_isopep_form_D2_dom"/>
</dbReference>
<dbReference type="RefSeq" id="WP_101627952.1">
    <property type="nucleotide sequence ID" value="NZ_PKKJ01000003.1"/>
</dbReference>
<evidence type="ECO:0000256" key="2">
    <source>
        <dbReference type="ARBA" id="ARBA00022525"/>
    </source>
</evidence>
<dbReference type="InterPro" id="IPR019931">
    <property type="entry name" value="LPXTG_anchor"/>
</dbReference>
<evidence type="ECO:0000256" key="6">
    <source>
        <dbReference type="SAM" id="Phobius"/>
    </source>
</evidence>
<dbReference type="NCBIfam" id="TIGR01167">
    <property type="entry name" value="LPXTG_anchor"/>
    <property type="match status" value="1"/>
</dbReference>
<reference evidence="9 10" key="1">
    <citation type="submission" date="2017-12" db="EMBL/GenBank/DDBJ databases">
        <title>Phylogenetic diversity of female urinary microbiome.</title>
        <authorList>
            <person name="Thomas-White K."/>
            <person name="Wolfe A.J."/>
        </authorList>
    </citation>
    <scope>NUCLEOTIDE SEQUENCE [LARGE SCALE GENOMIC DNA]</scope>
    <source>
        <strain evidence="9 10">UMB0250</strain>
    </source>
</reference>
<feature type="transmembrane region" description="Helical" evidence="6">
    <location>
        <begin position="512"/>
        <end position="535"/>
    </location>
</feature>